<dbReference type="AlphaFoldDB" id="A0A0R3VTC8"/>
<sequence>MKFGLPTHSGQLVVRAGLSGGSKYMLQHAVLKWLHPKTRRYHHAPAEDLTPSNEGPLIYSPANDDCGPALRRDSQSATSPNTGPDQLDQNGVQQSMRGHRDSTWESMDEFVRYTLASHLLLAE</sequence>
<organism evidence="4">
    <name type="scientific">Taenia asiatica</name>
    <name type="common">Asian tapeworm</name>
    <dbReference type="NCBI Taxonomy" id="60517"/>
    <lineage>
        <taxon>Eukaryota</taxon>
        <taxon>Metazoa</taxon>
        <taxon>Spiralia</taxon>
        <taxon>Lophotrochozoa</taxon>
        <taxon>Platyhelminthes</taxon>
        <taxon>Cestoda</taxon>
        <taxon>Eucestoda</taxon>
        <taxon>Cyclophyllidea</taxon>
        <taxon>Taeniidae</taxon>
        <taxon>Taenia</taxon>
    </lineage>
</organism>
<keyword evidence="3" id="KW-1185">Reference proteome</keyword>
<feature type="region of interest" description="Disordered" evidence="1">
    <location>
        <begin position="44"/>
        <end position="103"/>
    </location>
</feature>
<name>A0A0R3VTC8_TAEAS</name>
<feature type="compositionally biased region" description="Polar residues" evidence="1">
    <location>
        <begin position="75"/>
        <end position="96"/>
    </location>
</feature>
<dbReference type="WBParaSite" id="TASK_0000048401-mRNA-1">
    <property type="protein sequence ID" value="TASK_0000048401-mRNA-1"/>
    <property type="gene ID" value="TASK_0000048401"/>
</dbReference>
<evidence type="ECO:0000256" key="1">
    <source>
        <dbReference type="SAM" id="MobiDB-lite"/>
    </source>
</evidence>
<reference evidence="2 3" key="2">
    <citation type="submission" date="2018-11" db="EMBL/GenBank/DDBJ databases">
        <authorList>
            <consortium name="Pathogen Informatics"/>
        </authorList>
    </citation>
    <scope>NUCLEOTIDE SEQUENCE [LARGE SCALE GENOMIC DNA]</scope>
</reference>
<dbReference type="Proteomes" id="UP000282613">
    <property type="component" value="Unassembled WGS sequence"/>
</dbReference>
<dbReference type="EMBL" id="UYRS01000062">
    <property type="protein sequence ID" value="VDK21057.1"/>
    <property type="molecule type" value="Genomic_DNA"/>
</dbReference>
<reference evidence="4" key="1">
    <citation type="submission" date="2017-02" db="UniProtKB">
        <authorList>
            <consortium name="WormBaseParasite"/>
        </authorList>
    </citation>
    <scope>IDENTIFICATION</scope>
</reference>
<evidence type="ECO:0000313" key="3">
    <source>
        <dbReference type="Proteomes" id="UP000282613"/>
    </source>
</evidence>
<accession>A0A0R3VTC8</accession>
<evidence type="ECO:0000313" key="4">
    <source>
        <dbReference type="WBParaSite" id="TASK_0000048401-mRNA-1"/>
    </source>
</evidence>
<gene>
    <name evidence="2" type="ORF">TASK_LOCUS485</name>
</gene>
<proteinExistence type="predicted"/>
<evidence type="ECO:0000313" key="2">
    <source>
        <dbReference type="EMBL" id="VDK21057.1"/>
    </source>
</evidence>
<protein>
    <submittedName>
        <fullName evidence="2 4">Uncharacterized protein</fullName>
    </submittedName>
</protein>